<feature type="signal peptide" evidence="1">
    <location>
        <begin position="1"/>
        <end position="26"/>
    </location>
</feature>
<dbReference type="AlphaFoldDB" id="A0A848FHD3"/>
<dbReference type="PROSITE" id="PS51318">
    <property type="entry name" value="TAT"/>
    <property type="match status" value="1"/>
</dbReference>
<accession>A0A848FHD3</accession>
<dbReference type="RefSeq" id="WP_169162562.1">
    <property type="nucleotide sequence ID" value="NZ_JABBFW010000020.1"/>
</dbReference>
<protein>
    <recommendedName>
        <fullName evidence="4">Carboxypeptidase regulatory-like domain-containing protein</fullName>
    </recommendedName>
</protein>
<sequence length="142" mass="15034">MSSRRRLVSALAGVLLALDMAWAATAGVTPAGWAYVEGGPAPQDELVLQARRAQYNLLVMSAGRVSAEPVLNMRVRVSADGGRPAFTRVLSGPWLLLNLPAGRYEVEASARGQVQRQPVAIVLGEPVALVFYVDDAAVPPAD</sequence>
<dbReference type="Proteomes" id="UP000574067">
    <property type="component" value="Unassembled WGS sequence"/>
</dbReference>
<proteinExistence type="predicted"/>
<feature type="chain" id="PRO_5032303589" description="Carboxypeptidase regulatory-like domain-containing protein" evidence="1">
    <location>
        <begin position="27"/>
        <end position="142"/>
    </location>
</feature>
<organism evidence="2 3">
    <name type="scientific">Azohydromonas caseinilytica</name>
    <dbReference type="NCBI Taxonomy" id="2728836"/>
    <lineage>
        <taxon>Bacteria</taxon>
        <taxon>Pseudomonadati</taxon>
        <taxon>Pseudomonadota</taxon>
        <taxon>Betaproteobacteria</taxon>
        <taxon>Burkholderiales</taxon>
        <taxon>Sphaerotilaceae</taxon>
        <taxon>Azohydromonas</taxon>
    </lineage>
</organism>
<evidence type="ECO:0008006" key="4">
    <source>
        <dbReference type="Google" id="ProtNLM"/>
    </source>
</evidence>
<keyword evidence="1" id="KW-0732">Signal</keyword>
<evidence type="ECO:0000256" key="1">
    <source>
        <dbReference type="SAM" id="SignalP"/>
    </source>
</evidence>
<gene>
    <name evidence="2" type="ORF">HHL10_22080</name>
</gene>
<keyword evidence="3" id="KW-1185">Reference proteome</keyword>
<name>A0A848FHD3_9BURK</name>
<reference evidence="2 3" key="1">
    <citation type="submission" date="2020-04" db="EMBL/GenBank/DDBJ databases">
        <title>Azohydromonas sp. isolated from soil.</title>
        <authorList>
            <person name="Dahal R.H."/>
        </authorList>
    </citation>
    <scope>NUCLEOTIDE SEQUENCE [LARGE SCALE GENOMIC DNA]</scope>
    <source>
        <strain evidence="2 3">G-1-1-14</strain>
    </source>
</reference>
<evidence type="ECO:0000313" key="3">
    <source>
        <dbReference type="Proteomes" id="UP000574067"/>
    </source>
</evidence>
<dbReference type="EMBL" id="JABBFW010000020">
    <property type="protein sequence ID" value="NML17663.1"/>
    <property type="molecule type" value="Genomic_DNA"/>
</dbReference>
<comment type="caution">
    <text evidence="2">The sequence shown here is derived from an EMBL/GenBank/DDBJ whole genome shotgun (WGS) entry which is preliminary data.</text>
</comment>
<dbReference type="InterPro" id="IPR006311">
    <property type="entry name" value="TAT_signal"/>
</dbReference>
<evidence type="ECO:0000313" key="2">
    <source>
        <dbReference type="EMBL" id="NML17663.1"/>
    </source>
</evidence>